<sequence length="528" mass="59811">MNLPTTPSEWERLLSVATPEERAEIEAILAADMKETIWRPQVGRQMEALNSQAYITGYGGAAGGGKSDLISGLALTQHKRTLILRREKAQTDGIVQRMTEILGSTDGYNSQKSVWRVTDRLIEFGGLDNPTDHQKWQGRAHDLKAYDEVTEMRESQVRFTMGWARGPDPAQRARILMTFNPPTTAEGRWVIDFFGPWLNDKHPNPAKPGELRWFTTIKGKDFEVEDERPFVLFRGDPVYDYDPSEFSPEKIITPKSRTFIPSRVTDNYFYVKTGYIDTLQSMPEPLRSQMLNGDFTAGVEDDEWQVIPTAWIDAAQARWKPRDAKGEMDSMGVDVAVGGKDNFVISRRHGTWFDELIRIAGREIPQEAAGPISAGHVIRHRTDRAAVHVDVIGWGLTTCNFLTENEVQVMPVNAANVSLERSKDGKLKFANVRAELAWRMREALDPTNPDPVALPPDPALRADLAAYKWKLTSRGIMVRLKAEMKEDLGRSPDDGDAVLLANIQTMKLEVYEEIRRNVVERDRYRELD</sequence>
<reference evidence="2" key="1">
    <citation type="submission" date="2017-06" db="EMBL/GenBank/DDBJ databases">
        <authorList>
            <person name="Varghese N."/>
            <person name="Submissions S."/>
        </authorList>
    </citation>
    <scope>NUCLEOTIDE SEQUENCE [LARGE SCALE GENOMIC DNA]</scope>
    <source>
        <strain evidence="2">LNB2</strain>
    </source>
</reference>
<evidence type="ECO:0000313" key="1">
    <source>
        <dbReference type="EMBL" id="SNT15642.1"/>
    </source>
</evidence>
<dbReference type="EMBL" id="FZOS01000050">
    <property type="protein sequence ID" value="SNT15642.1"/>
    <property type="molecule type" value="Genomic_DNA"/>
</dbReference>
<dbReference type="Gene3D" id="3.40.50.300">
    <property type="entry name" value="P-loop containing nucleotide triphosphate hydrolases"/>
    <property type="match status" value="1"/>
</dbReference>
<evidence type="ECO:0008006" key="3">
    <source>
        <dbReference type="Google" id="ProtNLM"/>
    </source>
</evidence>
<dbReference type="OrthoDB" id="9768556at2"/>
<proteinExistence type="predicted"/>
<name>A0A239KD55_9SPHN</name>
<dbReference type="Proteomes" id="UP000198281">
    <property type="component" value="Unassembled WGS sequence"/>
</dbReference>
<dbReference type="AlphaFoldDB" id="A0A239KD55"/>
<dbReference type="InterPro" id="IPR027417">
    <property type="entry name" value="P-loop_NTPase"/>
</dbReference>
<accession>A0A239KD55</accession>
<keyword evidence="2" id="KW-1185">Reference proteome</keyword>
<dbReference type="Gene3D" id="3.30.420.240">
    <property type="match status" value="1"/>
</dbReference>
<gene>
    <name evidence="1" type="ORF">SAMN06295912_1503</name>
</gene>
<protein>
    <recommendedName>
        <fullName evidence="3">Terminase-like family protein</fullName>
    </recommendedName>
</protein>
<organism evidence="1 2">
    <name type="scientific">Edaphosphingomonas laterariae</name>
    <dbReference type="NCBI Taxonomy" id="861865"/>
    <lineage>
        <taxon>Bacteria</taxon>
        <taxon>Pseudomonadati</taxon>
        <taxon>Pseudomonadota</taxon>
        <taxon>Alphaproteobacteria</taxon>
        <taxon>Sphingomonadales</taxon>
        <taxon>Rhizorhabdaceae</taxon>
        <taxon>Edaphosphingomonas</taxon>
    </lineage>
</organism>
<evidence type="ECO:0000313" key="2">
    <source>
        <dbReference type="Proteomes" id="UP000198281"/>
    </source>
</evidence>